<dbReference type="AlphaFoldDB" id="A0A552LJU5"/>
<accession>A0A552LJU5</accession>
<comment type="caution">
    <text evidence="1">The sequence shown here is derived from an EMBL/GenBank/DDBJ whole genome shotgun (WGS) entry which is preliminary data.</text>
</comment>
<name>A0A552LJU5_9CHRO</name>
<reference evidence="1 2" key="1">
    <citation type="submission" date="2019-01" db="EMBL/GenBank/DDBJ databases">
        <title>Coherence of Microcystis species and biogeography revealed through population genomics.</title>
        <authorList>
            <person name="Perez-Carrascal O.M."/>
            <person name="Terrat Y."/>
            <person name="Giani A."/>
            <person name="Fortin N."/>
            <person name="Tromas N."/>
            <person name="Shapiro B.J."/>
        </authorList>
    </citation>
    <scope>NUCLEOTIDE SEQUENCE [LARGE SCALE GENOMIC DNA]</scope>
    <source>
        <strain evidence="1">Mf_WU_F_19750830_S460</strain>
    </source>
</reference>
<organism evidence="1 2">
    <name type="scientific">Microcystis flos-aquae Mf_WU_F_19750830_S460</name>
    <dbReference type="NCBI Taxonomy" id="2486237"/>
    <lineage>
        <taxon>Bacteria</taxon>
        <taxon>Bacillati</taxon>
        <taxon>Cyanobacteriota</taxon>
        <taxon>Cyanophyceae</taxon>
        <taxon>Oscillatoriophycideae</taxon>
        <taxon>Chroococcales</taxon>
        <taxon>Microcystaceae</taxon>
        <taxon>Microcystis</taxon>
    </lineage>
</organism>
<dbReference type="Proteomes" id="UP000320730">
    <property type="component" value="Unassembled WGS sequence"/>
</dbReference>
<dbReference type="EMBL" id="SFAN01000113">
    <property type="protein sequence ID" value="TRV20498.1"/>
    <property type="molecule type" value="Genomic_DNA"/>
</dbReference>
<evidence type="ECO:0000313" key="2">
    <source>
        <dbReference type="Proteomes" id="UP000320730"/>
    </source>
</evidence>
<evidence type="ECO:0000313" key="1">
    <source>
        <dbReference type="EMBL" id="TRV20498.1"/>
    </source>
</evidence>
<protein>
    <submittedName>
        <fullName evidence="1">Uncharacterized protein</fullName>
    </submittedName>
</protein>
<proteinExistence type="predicted"/>
<sequence length="65" mass="7452">MIASDRYLYFYHNQSTAQNLYLGFAAKSFSWGVGKWGMGRWGNGEMGKWGCGEKKAEYYLLNTDP</sequence>
<gene>
    <name evidence="1" type="ORF">EWV40_13320</name>
</gene>